<feature type="region of interest" description="Disordered" evidence="1">
    <location>
        <begin position="95"/>
        <end position="201"/>
    </location>
</feature>
<evidence type="ECO:0000313" key="2">
    <source>
        <dbReference type="EMBL" id="KAK9964957.1"/>
    </source>
</evidence>
<organism evidence="2 3">
    <name type="scientific">Culter alburnus</name>
    <name type="common">Topmouth culter</name>
    <dbReference type="NCBI Taxonomy" id="194366"/>
    <lineage>
        <taxon>Eukaryota</taxon>
        <taxon>Metazoa</taxon>
        <taxon>Chordata</taxon>
        <taxon>Craniata</taxon>
        <taxon>Vertebrata</taxon>
        <taxon>Euteleostomi</taxon>
        <taxon>Actinopterygii</taxon>
        <taxon>Neopterygii</taxon>
        <taxon>Teleostei</taxon>
        <taxon>Ostariophysi</taxon>
        <taxon>Cypriniformes</taxon>
        <taxon>Xenocyprididae</taxon>
        <taxon>Xenocypridinae</taxon>
        <taxon>Culter</taxon>
    </lineage>
</organism>
<dbReference type="Proteomes" id="UP001479290">
    <property type="component" value="Unassembled WGS sequence"/>
</dbReference>
<name>A0AAW1ZXT9_CULAL</name>
<proteinExistence type="predicted"/>
<dbReference type="AlphaFoldDB" id="A0AAW1ZXT9"/>
<comment type="caution">
    <text evidence="2">The sequence shown here is derived from an EMBL/GenBank/DDBJ whole genome shotgun (WGS) entry which is preliminary data.</text>
</comment>
<accession>A0AAW1ZXT9</accession>
<evidence type="ECO:0000313" key="3">
    <source>
        <dbReference type="Proteomes" id="UP001479290"/>
    </source>
</evidence>
<dbReference type="SUPFAM" id="SSF52266">
    <property type="entry name" value="SGNH hydrolase"/>
    <property type="match status" value="1"/>
</dbReference>
<reference evidence="2 3" key="1">
    <citation type="submission" date="2024-05" db="EMBL/GenBank/DDBJ databases">
        <title>A high-quality chromosomal-level genome assembly of Topmouth culter (Culter alburnus).</title>
        <authorList>
            <person name="Zhao H."/>
        </authorList>
    </citation>
    <scope>NUCLEOTIDE SEQUENCE [LARGE SCALE GENOMIC DNA]</scope>
    <source>
        <strain evidence="2">CATC2023</strain>
        <tissue evidence="2">Muscle</tissue>
    </source>
</reference>
<keyword evidence="3" id="KW-1185">Reference proteome</keyword>
<dbReference type="EMBL" id="JAWDJR010000012">
    <property type="protein sequence ID" value="KAK9964957.1"/>
    <property type="molecule type" value="Genomic_DNA"/>
</dbReference>
<evidence type="ECO:0000256" key="1">
    <source>
        <dbReference type="SAM" id="MobiDB-lite"/>
    </source>
</evidence>
<sequence>MANQIATGVQPALPNLNTEWLIFGNAKNWLHTGVDILKDHYGEALQEARAELLEASRDRWDEAWQVAIRWARRNLKTIREATIERATAVVRRIMTGEGPSREDTALVNPRPVVAPSPPTEVRVVRLSSGPPSVQRKGAKVRVVQGEGPQDKEAAPGSPEESPEGQTIRRRTPSRQGTLRPVEGQTEPRAGEVSCPWSQGSEGDMFLLEGERMERAGSSSAAVLGNSPIAPVQQLPSASVGQASSSVAEEPVSLQRVNQSLHTRHEHGGDKYKNWDLRPTRPILILGSSNLSRVPSISNNKVQVDSFPGANLAQAYHVIVHKTPVWPEAQHVVLSFGLNNREQGNPTILGKGVERLQGAAHRTFPNAVIHFPLINYNKALPAKVIENIKTLNNVFEKTGLSIPLLPWEKFKTETDLIHWTRPTAGAMVDHWLQHLNLV</sequence>
<gene>
    <name evidence="2" type="ORF">ABG768_004079</name>
</gene>
<evidence type="ECO:0008006" key="4">
    <source>
        <dbReference type="Google" id="ProtNLM"/>
    </source>
</evidence>
<protein>
    <recommendedName>
        <fullName evidence="4">SGNH hydrolase-type esterase domain-containing protein</fullName>
    </recommendedName>
</protein>